<dbReference type="GO" id="GO:0019646">
    <property type="term" value="P:aerobic electron transport chain"/>
    <property type="evidence" value="ECO:0007669"/>
    <property type="project" value="InterPro"/>
</dbReference>
<feature type="non-terminal residue" evidence="13">
    <location>
        <position position="116"/>
    </location>
</feature>
<dbReference type="GO" id="GO:0070069">
    <property type="term" value="C:cytochrome complex"/>
    <property type="evidence" value="ECO:0007669"/>
    <property type="project" value="InterPro"/>
</dbReference>
<evidence type="ECO:0000256" key="10">
    <source>
        <dbReference type="ARBA" id="ARBA00023004"/>
    </source>
</evidence>
<dbReference type="Pfam" id="PF01654">
    <property type="entry name" value="Cyt_bd_oxida_I"/>
    <property type="match status" value="1"/>
</dbReference>
<dbReference type="GO" id="GO:0046872">
    <property type="term" value="F:metal ion binding"/>
    <property type="evidence" value="ECO:0007669"/>
    <property type="project" value="UniProtKB-KW"/>
</dbReference>
<dbReference type="EMBL" id="AUZY01005974">
    <property type="protein sequence ID" value="EQD56010.1"/>
    <property type="molecule type" value="Genomic_DNA"/>
</dbReference>
<dbReference type="PANTHER" id="PTHR30365:SF0">
    <property type="entry name" value="CYTOCHROME BD-I UBIQUINOL OXIDASE SUBUNIT 1"/>
    <property type="match status" value="1"/>
</dbReference>
<evidence type="ECO:0000256" key="11">
    <source>
        <dbReference type="ARBA" id="ARBA00023136"/>
    </source>
</evidence>
<keyword evidence="8" id="KW-0249">Electron transport</keyword>
<organism evidence="13">
    <name type="scientific">mine drainage metagenome</name>
    <dbReference type="NCBI Taxonomy" id="410659"/>
    <lineage>
        <taxon>unclassified sequences</taxon>
        <taxon>metagenomes</taxon>
        <taxon>ecological metagenomes</taxon>
    </lineage>
</organism>
<keyword evidence="13" id="KW-0560">Oxidoreductase</keyword>
<evidence type="ECO:0000256" key="12">
    <source>
        <dbReference type="SAM" id="Phobius"/>
    </source>
</evidence>
<reference evidence="13" key="1">
    <citation type="submission" date="2013-08" db="EMBL/GenBank/DDBJ databases">
        <authorList>
            <person name="Mendez C."/>
            <person name="Richter M."/>
            <person name="Ferrer M."/>
            <person name="Sanchez J."/>
        </authorList>
    </citation>
    <scope>NUCLEOTIDE SEQUENCE</scope>
</reference>
<comment type="caution">
    <text evidence="13">The sequence shown here is derived from an EMBL/GenBank/DDBJ whole genome shotgun (WGS) entry which is preliminary data.</text>
</comment>
<keyword evidence="2" id="KW-0813">Transport</keyword>
<keyword evidence="10" id="KW-0408">Iron</keyword>
<comment type="subcellular location">
    <subcellularLocation>
        <location evidence="1">Cell inner membrane</location>
        <topology evidence="1">Multi-pass membrane protein</topology>
    </subcellularLocation>
</comment>
<keyword evidence="4" id="KW-0997">Cell inner membrane</keyword>
<sequence>MIDGTVVDLSRAQFAATVLYHYLFVPLTLGLSFLLAAMETVYVTTGKPIYKEMAQFWGKLFMINFALGVATGLTMEFQFGTNWSFYSSFVGDVFGAPLAIEGLMAFFMESTFVGLM</sequence>
<reference evidence="13" key="2">
    <citation type="journal article" date="2014" name="ISME J.">
        <title>Microbial stratification in low pH oxic and suboxic macroscopic growths along an acid mine drainage.</title>
        <authorList>
            <person name="Mendez-Garcia C."/>
            <person name="Mesa V."/>
            <person name="Sprenger R.R."/>
            <person name="Richter M."/>
            <person name="Diez M.S."/>
            <person name="Solano J."/>
            <person name="Bargiela R."/>
            <person name="Golyshina O.V."/>
            <person name="Manteca A."/>
            <person name="Ramos J.L."/>
            <person name="Gallego J.R."/>
            <person name="Llorente I."/>
            <person name="Martins Dos Santos V.A."/>
            <person name="Jensen O.N."/>
            <person name="Pelaez A.I."/>
            <person name="Sanchez J."/>
            <person name="Ferrer M."/>
        </authorList>
    </citation>
    <scope>NUCLEOTIDE SEQUENCE</scope>
</reference>
<evidence type="ECO:0000256" key="2">
    <source>
        <dbReference type="ARBA" id="ARBA00022448"/>
    </source>
</evidence>
<feature type="transmembrane region" description="Helical" evidence="12">
    <location>
        <begin position="56"/>
        <end position="74"/>
    </location>
</feature>
<dbReference type="InterPro" id="IPR002585">
    <property type="entry name" value="Cyt-d_ubiquinol_oxidase_su_1"/>
</dbReference>
<evidence type="ECO:0000256" key="3">
    <source>
        <dbReference type="ARBA" id="ARBA00022475"/>
    </source>
</evidence>
<evidence type="ECO:0000256" key="6">
    <source>
        <dbReference type="ARBA" id="ARBA00022692"/>
    </source>
</evidence>
<keyword evidence="11 12" id="KW-0472">Membrane</keyword>
<feature type="transmembrane region" description="Helical" evidence="12">
    <location>
        <begin position="20"/>
        <end position="44"/>
    </location>
</feature>
<dbReference type="GO" id="GO:0020037">
    <property type="term" value="F:heme binding"/>
    <property type="evidence" value="ECO:0007669"/>
    <property type="project" value="TreeGrafter"/>
</dbReference>
<evidence type="ECO:0000256" key="7">
    <source>
        <dbReference type="ARBA" id="ARBA00022723"/>
    </source>
</evidence>
<accession>T1BPS7</accession>
<evidence type="ECO:0000256" key="9">
    <source>
        <dbReference type="ARBA" id="ARBA00022989"/>
    </source>
</evidence>
<evidence type="ECO:0000313" key="13">
    <source>
        <dbReference type="EMBL" id="EQD56010.1"/>
    </source>
</evidence>
<keyword evidence="3" id="KW-1003">Cell membrane</keyword>
<dbReference type="GO" id="GO:0009055">
    <property type="term" value="F:electron transfer activity"/>
    <property type="evidence" value="ECO:0007669"/>
    <property type="project" value="InterPro"/>
</dbReference>
<dbReference type="EC" id="1.10.3.-" evidence="13"/>
<protein>
    <submittedName>
        <fullName evidence="13">Cytochrome bd ubiquinol oxidase, subunit I</fullName>
        <ecNumber evidence="13">1.10.3.-</ecNumber>
    </submittedName>
</protein>
<keyword evidence="7" id="KW-0479">Metal-binding</keyword>
<dbReference type="GO" id="GO:0005886">
    <property type="term" value="C:plasma membrane"/>
    <property type="evidence" value="ECO:0007669"/>
    <property type="project" value="UniProtKB-SubCell"/>
</dbReference>
<evidence type="ECO:0000256" key="1">
    <source>
        <dbReference type="ARBA" id="ARBA00004429"/>
    </source>
</evidence>
<evidence type="ECO:0000256" key="4">
    <source>
        <dbReference type="ARBA" id="ARBA00022519"/>
    </source>
</evidence>
<name>T1BPS7_9ZZZZ</name>
<feature type="transmembrane region" description="Helical" evidence="12">
    <location>
        <begin position="94"/>
        <end position="115"/>
    </location>
</feature>
<keyword evidence="5" id="KW-0349">Heme</keyword>
<evidence type="ECO:0000256" key="5">
    <source>
        <dbReference type="ARBA" id="ARBA00022617"/>
    </source>
</evidence>
<keyword evidence="6 12" id="KW-0812">Transmembrane</keyword>
<dbReference type="PANTHER" id="PTHR30365">
    <property type="entry name" value="CYTOCHROME D UBIQUINOL OXIDASE"/>
    <property type="match status" value="1"/>
</dbReference>
<dbReference type="GO" id="GO:0016682">
    <property type="term" value="F:oxidoreductase activity, acting on diphenols and related substances as donors, oxygen as acceptor"/>
    <property type="evidence" value="ECO:0007669"/>
    <property type="project" value="TreeGrafter"/>
</dbReference>
<dbReference type="AlphaFoldDB" id="T1BPS7"/>
<proteinExistence type="predicted"/>
<gene>
    <name evidence="13" type="ORF">B1B_09105</name>
</gene>
<keyword evidence="9 12" id="KW-1133">Transmembrane helix</keyword>
<evidence type="ECO:0000256" key="8">
    <source>
        <dbReference type="ARBA" id="ARBA00022982"/>
    </source>
</evidence>